<accession>A0A640TP38</accession>
<dbReference type="EMBL" id="BLIP01000001">
    <property type="protein sequence ID" value="GFE24041.1"/>
    <property type="molecule type" value="Genomic_DNA"/>
</dbReference>
<feature type="compositionally biased region" description="Basic and acidic residues" evidence="1">
    <location>
        <begin position="22"/>
        <end position="31"/>
    </location>
</feature>
<sequence length="87" mass="9439">MAGDPPGLLARPASGPAARGRCVGEAHTSERKRARRARNRRKSQYIASFHPRPPRRVMSDVCRLAAGSLRRVKTVVRGCDTEGKGCG</sequence>
<name>A0A640TP38_STRNI</name>
<dbReference type="AlphaFoldDB" id="A0A640TP38"/>
<proteinExistence type="predicted"/>
<organism evidence="2 3">
    <name type="scientific">Streptomyces nigrescens</name>
    <dbReference type="NCBI Taxonomy" id="1920"/>
    <lineage>
        <taxon>Bacteria</taxon>
        <taxon>Bacillati</taxon>
        <taxon>Actinomycetota</taxon>
        <taxon>Actinomycetes</taxon>
        <taxon>Kitasatosporales</taxon>
        <taxon>Streptomycetaceae</taxon>
        <taxon>Streptomyces</taxon>
    </lineage>
</organism>
<feature type="compositionally biased region" description="Basic residues" evidence="1">
    <location>
        <begin position="32"/>
        <end position="43"/>
    </location>
</feature>
<reference evidence="2 3" key="1">
    <citation type="submission" date="2019-12" db="EMBL/GenBank/DDBJ databases">
        <title>Whole genome shotgun sequence of Streptomyces libani subsp. libani NBRC 13452.</title>
        <authorList>
            <person name="Ichikawa N."/>
            <person name="Kimura A."/>
            <person name="Kitahashi Y."/>
            <person name="Komaki H."/>
            <person name="Tamura T."/>
        </authorList>
    </citation>
    <scope>NUCLEOTIDE SEQUENCE [LARGE SCALE GENOMIC DNA]</scope>
    <source>
        <strain evidence="2 3">NBRC 13452</strain>
    </source>
</reference>
<feature type="region of interest" description="Disordered" evidence="1">
    <location>
        <begin position="1"/>
        <end position="52"/>
    </location>
</feature>
<evidence type="ECO:0000313" key="2">
    <source>
        <dbReference type="EMBL" id="GFE24041.1"/>
    </source>
</evidence>
<feature type="compositionally biased region" description="Low complexity" evidence="1">
    <location>
        <begin position="1"/>
        <end position="21"/>
    </location>
</feature>
<dbReference type="Proteomes" id="UP000429552">
    <property type="component" value="Unassembled WGS sequence"/>
</dbReference>
<protein>
    <submittedName>
        <fullName evidence="2">Uncharacterized protein</fullName>
    </submittedName>
</protein>
<comment type="caution">
    <text evidence="2">The sequence shown here is derived from an EMBL/GenBank/DDBJ whole genome shotgun (WGS) entry which is preliminary data.</text>
</comment>
<evidence type="ECO:0000313" key="3">
    <source>
        <dbReference type="Proteomes" id="UP000429552"/>
    </source>
</evidence>
<gene>
    <name evidence="2" type="ORF">Sliba_44940</name>
</gene>
<evidence type="ECO:0000256" key="1">
    <source>
        <dbReference type="SAM" id="MobiDB-lite"/>
    </source>
</evidence>